<dbReference type="Proteomes" id="UP001295444">
    <property type="component" value="Chromosome 04"/>
</dbReference>
<proteinExistence type="predicted"/>
<dbReference type="AlphaFoldDB" id="A0AAD1RXF3"/>
<protein>
    <submittedName>
        <fullName evidence="2">Uncharacterized protein</fullName>
    </submittedName>
</protein>
<evidence type="ECO:0000313" key="3">
    <source>
        <dbReference type="Proteomes" id="UP001295444"/>
    </source>
</evidence>
<evidence type="ECO:0000313" key="2">
    <source>
        <dbReference type="EMBL" id="CAH2283143.1"/>
    </source>
</evidence>
<dbReference type="EMBL" id="OW240915">
    <property type="protein sequence ID" value="CAH2283143.1"/>
    <property type="molecule type" value="Genomic_DNA"/>
</dbReference>
<feature type="compositionally biased region" description="Acidic residues" evidence="1">
    <location>
        <begin position="55"/>
        <end position="65"/>
    </location>
</feature>
<reference evidence="2" key="1">
    <citation type="submission" date="2022-03" db="EMBL/GenBank/DDBJ databases">
        <authorList>
            <person name="Alioto T."/>
            <person name="Alioto T."/>
            <person name="Gomez Garrido J."/>
        </authorList>
    </citation>
    <scope>NUCLEOTIDE SEQUENCE</scope>
</reference>
<keyword evidence="3" id="KW-1185">Reference proteome</keyword>
<accession>A0AAD1RXF3</accession>
<feature type="region of interest" description="Disordered" evidence="1">
    <location>
        <begin position="55"/>
        <end position="97"/>
    </location>
</feature>
<name>A0AAD1RXF3_PELCU</name>
<organism evidence="2 3">
    <name type="scientific">Pelobates cultripes</name>
    <name type="common">Western spadefoot toad</name>
    <dbReference type="NCBI Taxonomy" id="61616"/>
    <lineage>
        <taxon>Eukaryota</taxon>
        <taxon>Metazoa</taxon>
        <taxon>Chordata</taxon>
        <taxon>Craniata</taxon>
        <taxon>Vertebrata</taxon>
        <taxon>Euteleostomi</taxon>
        <taxon>Amphibia</taxon>
        <taxon>Batrachia</taxon>
        <taxon>Anura</taxon>
        <taxon>Pelobatoidea</taxon>
        <taxon>Pelobatidae</taxon>
        <taxon>Pelobates</taxon>
    </lineage>
</organism>
<feature type="compositionally biased region" description="Basic and acidic residues" evidence="1">
    <location>
        <begin position="82"/>
        <end position="97"/>
    </location>
</feature>
<evidence type="ECO:0000256" key="1">
    <source>
        <dbReference type="SAM" id="MobiDB-lite"/>
    </source>
</evidence>
<gene>
    <name evidence="2" type="ORF">PECUL_23A009128</name>
</gene>
<sequence>MSRGLFEKQHESEMDQGTINKTKDCFPCIVDSDKEEFFEHELQWVSEFLNKILEDPSDDDDDLDEQVSLPREQDEDADDEYSSEKSSDYEWSSESEKEDLTIKKLHVPCEKDDELVGQEIVCKESELLGQQLTFVDVQECNGNWEEVMRRDLEVFRNFFDKYKRDNKDILEKQAKERMNSMKSIFVWGEI</sequence>